<evidence type="ECO:0000256" key="2">
    <source>
        <dbReference type="ARBA" id="ARBA00022553"/>
    </source>
</evidence>
<protein>
    <recommendedName>
        <fullName evidence="3">Carrier domain-containing protein</fullName>
    </recommendedName>
</protein>
<keyword evidence="5" id="KW-1185">Reference proteome</keyword>
<dbReference type="EMBL" id="PVWJ01000060">
    <property type="protein sequence ID" value="PSB02438.1"/>
    <property type="molecule type" value="Genomic_DNA"/>
</dbReference>
<dbReference type="PROSITE" id="PS50075">
    <property type="entry name" value="CARRIER"/>
    <property type="match status" value="1"/>
</dbReference>
<dbReference type="GO" id="GO:0031177">
    <property type="term" value="F:phosphopantetheine binding"/>
    <property type="evidence" value="ECO:0007669"/>
    <property type="project" value="InterPro"/>
</dbReference>
<reference evidence="4 5" key="2">
    <citation type="submission" date="2018-03" db="EMBL/GenBank/DDBJ databases">
        <title>The ancient ancestry and fast evolution of plastids.</title>
        <authorList>
            <person name="Moore K.R."/>
            <person name="Magnabosco C."/>
            <person name="Momper L."/>
            <person name="Gold D.A."/>
            <person name="Bosak T."/>
            <person name="Fournier G.P."/>
        </authorList>
    </citation>
    <scope>NUCLEOTIDE SEQUENCE [LARGE SCALE GENOMIC DNA]</scope>
    <source>
        <strain evidence="4 5">CCAP 1448/3</strain>
    </source>
</reference>
<reference evidence="4 5" key="1">
    <citation type="submission" date="2018-02" db="EMBL/GenBank/DDBJ databases">
        <authorList>
            <person name="Cohen D.B."/>
            <person name="Kent A.D."/>
        </authorList>
    </citation>
    <scope>NUCLEOTIDE SEQUENCE [LARGE SCALE GENOMIC DNA]</scope>
    <source>
        <strain evidence="4 5">CCAP 1448/3</strain>
    </source>
</reference>
<dbReference type="InterPro" id="IPR020806">
    <property type="entry name" value="PKS_PP-bd"/>
</dbReference>
<dbReference type="InterPro" id="IPR009081">
    <property type="entry name" value="PP-bd_ACP"/>
</dbReference>
<organism evidence="4 5">
    <name type="scientific">Merismopedia glauca CCAP 1448/3</name>
    <dbReference type="NCBI Taxonomy" id="1296344"/>
    <lineage>
        <taxon>Bacteria</taxon>
        <taxon>Bacillati</taxon>
        <taxon>Cyanobacteriota</taxon>
        <taxon>Cyanophyceae</taxon>
        <taxon>Synechococcales</taxon>
        <taxon>Merismopediaceae</taxon>
        <taxon>Merismopedia</taxon>
    </lineage>
</organism>
<name>A0A2T1C2N6_9CYAN</name>
<dbReference type="OrthoDB" id="425617at2"/>
<evidence type="ECO:0000259" key="3">
    <source>
        <dbReference type="PROSITE" id="PS50075"/>
    </source>
</evidence>
<keyword evidence="1" id="KW-0596">Phosphopantetheine</keyword>
<accession>A0A2T1C2N6</accession>
<dbReference type="InterPro" id="IPR036736">
    <property type="entry name" value="ACP-like_sf"/>
</dbReference>
<dbReference type="SUPFAM" id="SSF47336">
    <property type="entry name" value="ACP-like"/>
    <property type="match status" value="1"/>
</dbReference>
<dbReference type="Proteomes" id="UP000238762">
    <property type="component" value="Unassembled WGS sequence"/>
</dbReference>
<dbReference type="Gene3D" id="1.10.1200.10">
    <property type="entry name" value="ACP-like"/>
    <property type="match status" value="1"/>
</dbReference>
<evidence type="ECO:0000313" key="5">
    <source>
        <dbReference type="Proteomes" id="UP000238762"/>
    </source>
</evidence>
<dbReference type="RefSeq" id="WP_106289117.1">
    <property type="nucleotide sequence ID" value="NZ_CAWNTC010000068.1"/>
</dbReference>
<dbReference type="Pfam" id="PF00550">
    <property type="entry name" value="PP-binding"/>
    <property type="match status" value="1"/>
</dbReference>
<keyword evidence="2" id="KW-0597">Phosphoprotein</keyword>
<evidence type="ECO:0000256" key="1">
    <source>
        <dbReference type="ARBA" id="ARBA00022450"/>
    </source>
</evidence>
<sequence length="89" mass="10265">MDNFTIKEIESWLVSQLAEYLKVNSGEIEVSEPFARYIMDSSVAVSLTEKLGKWLGVELEPTLFWEYPTIAQVAQYLESFDCNLEDFAF</sequence>
<comment type="caution">
    <text evidence="4">The sequence shown here is derived from an EMBL/GenBank/DDBJ whole genome shotgun (WGS) entry which is preliminary data.</text>
</comment>
<proteinExistence type="predicted"/>
<dbReference type="AlphaFoldDB" id="A0A2T1C2N6"/>
<dbReference type="SMART" id="SM01294">
    <property type="entry name" value="PKS_PP_betabranch"/>
    <property type="match status" value="1"/>
</dbReference>
<dbReference type="SMART" id="SM00823">
    <property type="entry name" value="PKS_PP"/>
    <property type="match status" value="1"/>
</dbReference>
<gene>
    <name evidence="4" type="ORF">C7B64_13155</name>
</gene>
<evidence type="ECO:0000313" key="4">
    <source>
        <dbReference type="EMBL" id="PSB02438.1"/>
    </source>
</evidence>
<feature type="domain" description="Carrier" evidence="3">
    <location>
        <begin position="4"/>
        <end position="81"/>
    </location>
</feature>